<evidence type="ECO:0008006" key="3">
    <source>
        <dbReference type="Google" id="ProtNLM"/>
    </source>
</evidence>
<protein>
    <recommendedName>
        <fullName evidence="3">Protein kinase domain-containing protein</fullName>
    </recommendedName>
</protein>
<gene>
    <name evidence="1" type="ORF">BLA29_013047</name>
</gene>
<dbReference type="SUPFAM" id="SSF56112">
    <property type="entry name" value="Protein kinase-like (PK-like)"/>
    <property type="match status" value="1"/>
</dbReference>
<dbReference type="OrthoDB" id="193931at2759"/>
<dbReference type="AlphaFoldDB" id="A0A1Y3AX18"/>
<organism evidence="1 2">
    <name type="scientific">Euroglyphus maynei</name>
    <name type="common">Mayne's house dust mite</name>
    <dbReference type="NCBI Taxonomy" id="6958"/>
    <lineage>
        <taxon>Eukaryota</taxon>
        <taxon>Metazoa</taxon>
        <taxon>Ecdysozoa</taxon>
        <taxon>Arthropoda</taxon>
        <taxon>Chelicerata</taxon>
        <taxon>Arachnida</taxon>
        <taxon>Acari</taxon>
        <taxon>Acariformes</taxon>
        <taxon>Sarcoptiformes</taxon>
        <taxon>Astigmata</taxon>
        <taxon>Psoroptidia</taxon>
        <taxon>Analgoidea</taxon>
        <taxon>Pyroglyphidae</taxon>
        <taxon>Pyroglyphinae</taxon>
        <taxon>Euroglyphus</taxon>
    </lineage>
</organism>
<dbReference type="Proteomes" id="UP000194236">
    <property type="component" value="Unassembled WGS sequence"/>
</dbReference>
<evidence type="ECO:0000313" key="2">
    <source>
        <dbReference type="Proteomes" id="UP000194236"/>
    </source>
</evidence>
<dbReference type="Gene3D" id="1.10.510.10">
    <property type="entry name" value="Transferase(Phosphotransferase) domain 1"/>
    <property type="match status" value="1"/>
</dbReference>
<name>A0A1Y3AX18_EURMA</name>
<comment type="caution">
    <text evidence="1">The sequence shown here is derived from an EMBL/GenBank/DDBJ whole genome shotgun (WGS) entry which is preliminary data.</text>
</comment>
<keyword evidence="2" id="KW-1185">Reference proteome</keyword>
<accession>A0A1Y3AX18</accession>
<dbReference type="EMBL" id="MUJZ01053429">
    <property type="protein sequence ID" value="OTF73041.1"/>
    <property type="molecule type" value="Genomic_DNA"/>
</dbReference>
<dbReference type="InterPro" id="IPR011009">
    <property type="entry name" value="Kinase-like_dom_sf"/>
</dbReference>
<reference evidence="1 2" key="1">
    <citation type="submission" date="2017-03" db="EMBL/GenBank/DDBJ databases">
        <title>Genome Survey of Euroglyphus maynei.</title>
        <authorList>
            <person name="Arlian L.G."/>
            <person name="Morgan M.S."/>
            <person name="Rider S.D."/>
        </authorList>
    </citation>
    <scope>NUCLEOTIDE SEQUENCE [LARGE SCALE GENOMIC DNA]</scope>
    <source>
        <strain evidence="1">Arlian Lab</strain>
        <tissue evidence="1">Whole body</tissue>
    </source>
</reference>
<proteinExistence type="predicted"/>
<sequence>MVAKKWDFEQDRMKSKPSKELRSLMERLIEPDPTLRITMQQLTKDSWLAESFNKAQNKANQMKRKK</sequence>
<evidence type="ECO:0000313" key="1">
    <source>
        <dbReference type="EMBL" id="OTF73041.1"/>
    </source>
</evidence>